<dbReference type="Gene3D" id="3.40.50.80">
    <property type="entry name" value="Nucleotide-binding domain of ferredoxin-NADP reductase (FNR) module"/>
    <property type="match status" value="1"/>
</dbReference>
<gene>
    <name evidence="10" type="ORF">AU252_12830</name>
</gene>
<dbReference type="GO" id="GO:0016491">
    <property type="term" value="F:oxidoreductase activity"/>
    <property type="evidence" value="ECO:0007669"/>
    <property type="project" value="UniProtKB-KW"/>
</dbReference>
<dbReference type="CDD" id="cd00207">
    <property type="entry name" value="fer2"/>
    <property type="match status" value="1"/>
</dbReference>
<dbReference type="SUPFAM" id="SSF63380">
    <property type="entry name" value="Riboflavin synthase domain-like"/>
    <property type="match status" value="1"/>
</dbReference>
<proteinExistence type="predicted"/>
<dbReference type="InterPro" id="IPR017938">
    <property type="entry name" value="Riboflavin_synthase-like_b-brl"/>
</dbReference>
<dbReference type="InterPro" id="IPR039261">
    <property type="entry name" value="FNR_nucleotide-bd"/>
</dbReference>
<evidence type="ECO:0000259" key="9">
    <source>
        <dbReference type="PROSITE" id="PS51384"/>
    </source>
</evidence>
<dbReference type="KEGG" id="psul:AU252_12830"/>
<dbReference type="EMBL" id="CP013747">
    <property type="protein sequence ID" value="ALV41936.1"/>
    <property type="molecule type" value="Genomic_DNA"/>
</dbReference>
<dbReference type="Proteomes" id="UP000065151">
    <property type="component" value="Chromosome"/>
</dbReference>
<dbReference type="InterPro" id="IPR054582">
    <property type="entry name" value="DmmA-like_N"/>
</dbReference>
<feature type="domain" description="2Fe-2S ferredoxin-type" evidence="8">
    <location>
        <begin position="240"/>
        <end position="325"/>
    </location>
</feature>
<keyword evidence="7" id="KW-0411">Iron-sulfur</keyword>
<name>A0A0U3P991_9MICC</name>
<evidence type="ECO:0000256" key="4">
    <source>
        <dbReference type="ARBA" id="ARBA00022723"/>
    </source>
</evidence>
<evidence type="ECO:0000313" key="11">
    <source>
        <dbReference type="Proteomes" id="UP000065151"/>
    </source>
</evidence>
<dbReference type="PANTHER" id="PTHR47354">
    <property type="entry name" value="NADH OXIDOREDUCTASE HCR"/>
    <property type="match status" value="1"/>
</dbReference>
<keyword evidence="4" id="KW-0479">Metal-binding</keyword>
<accession>A0A0U3P991</accession>
<dbReference type="InterPro" id="IPR036010">
    <property type="entry name" value="2Fe-2S_ferredoxin-like_sf"/>
</dbReference>
<dbReference type="PROSITE" id="PS51085">
    <property type="entry name" value="2FE2S_FER_2"/>
    <property type="match status" value="1"/>
</dbReference>
<dbReference type="SUPFAM" id="SSF54292">
    <property type="entry name" value="2Fe-2S ferredoxin-like"/>
    <property type="match status" value="1"/>
</dbReference>
<dbReference type="GO" id="GO:0046872">
    <property type="term" value="F:metal ion binding"/>
    <property type="evidence" value="ECO:0007669"/>
    <property type="project" value="UniProtKB-KW"/>
</dbReference>
<dbReference type="SUPFAM" id="SSF52343">
    <property type="entry name" value="Ferredoxin reductase-like, C-terminal NADP-linked domain"/>
    <property type="match status" value="1"/>
</dbReference>
<dbReference type="RefSeq" id="WP_058931060.1">
    <property type="nucleotide sequence ID" value="NZ_CP013747.1"/>
</dbReference>
<evidence type="ECO:0000256" key="7">
    <source>
        <dbReference type="ARBA" id="ARBA00023014"/>
    </source>
</evidence>
<keyword evidence="6" id="KW-0408">Iron</keyword>
<evidence type="ECO:0000256" key="2">
    <source>
        <dbReference type="ARBA" id="ARBA00022630"/>
    </source>
</evidence>
<keyword evidence="3" id="KW-0001">2Fe-2S</keyword>
<dbReference type="PRINTS" id="PR00409">
    <property type="entry name" value="PHDIOXRDTASE"/>
</dbReference>
<organism evidence="10">
    <name type="scientific">Pseudarthrobacter sulfonivorans</name>
    <dbReference type="NCBI Taxonomy" id="121292"/>
    <lineage>
        <taxon>Bacteria</taxon>
        <taxon>Bacillati</taxon>
        <taxon>Actinomycetota</taxon>
        <taxon>Actinomycetes</taxon>
        <taxon>Micrococcales</taxon>
        <taxon>Micrococcaceae</taxon>
        <taxon>Pseudarthrobacter</taxon>
    </lineage>
</organism>
<dbReference type="InterPro" id="IPR050415">
    <property type="entry name" value="MRET"/>
</dbReference>
<evidence type="ECO:0000259" key="8">
    <source>
        <dbReference type="PROSITE" id="PS51085"/>
    </source>
</evidence>
<evidence type="ECO:0000256" key="6">
    <source>
        <dbReference type="ARBA" id="ARBA00023004"/>
    </source>
</evidence>
<dbReference type="Pfam" id="PF00111">
    <property type="entry name" value="Fer2"/>
    <property type="match status" value="1"/>
</dbReference>
<keyword evidence="2" id="KW-0285">Flavoprotein</keyword>
<sequence>MTATTLETTVHPAVAGGLLLEVTNVSIQTPSITSIMFRDPSGEPLPPYVPGSHLVVQYGTGANAYSLTGSGSAPFEYTISVLRVEGSAGGSLAMHELAVGDRVHVSRPRSAFAPAANAKHHLLIAAGIGITPVLSHARFAAEWGAAASLIYCYRPGEGAHVAEARELLGQGLTECHNRGSFQEVLTEKLTTQKLGTHLYVCGPAAFMDSVLEQARDLGWPKGLLHSEAFGAADLDEGQPFSVNLARSGIRLEVPAGVSLLETLEKAGKSIPNMCRKGICGECSLSVLRGAPQHRDLYLSDQEKAENTTMMCCVSRSLDEELELDL</sequence>
<feature type="domain" description="FAD-binding FR-type" evidence="9">
    <location>
        <begin position="12"/>
        <end position="115"/>
    </location>
</feature>
<dbReference type="PROSITE" id="PS51384">
    <property type="entry name" value="FAD_FR"/>
    <property type="match status" value="1"/>
</dbReference>
<dbReference type="GO" id="GO:0051537">
    <property type="term" value="F:2 iron, 2 sulfur cluster binding"/>
    <property type="evidence" value="ECO:0007669"/>
    <property type="project" value="UniProtKB-KW"/>
</dbReference>
<comment type="cofactor">
    <cofactor evidence="1">
        <name>FAD</name>
        <dbReference type="ChEBI" id="CHEBI:57692"/>
    </cofactor>
</comment>
<dbReference type="Pfam" id="PF22290">
    <property type="entry name" value="DmmA-like_N"/>
    <property type="match status" value="1"/>
</dbReference>
<keyword evidence="5" id="KW-0560">Oxidoreductase</keyword>
<dbReference type="InterPro" id="IPR012675">
    <property type="entry name" value="Beta-grasp_dom_sf"/>
</dbReference>
<evidence type="ECO:0000313" key="10">
    <source>
        <dbReference type="EMBL" id="ALV41936.1"/>
    </source>
</evidence>
<reference evidence="10 11" key="1">
    <citation type="submission" date="2015-12" db="EMBL/GenBank/DDBJ databases">
        <authorList>
            <person name="Shamseldin A."/>
            <person name="Moawad H."/>
            <person name="Abd El-Rahim W.M."/>
            <person name="Sadowsky M.J."/>
        </authorList>
    </citation>
    <scope>NUCLEOTIDE SEQUENCE [LARGE SCALE GENOMIC DNA]</scope>
    <source>
        <strain evidence="10 11">Ar51</strain>
    </source>
</reference>
<dbReference type="STRING" id="121292.AU252_12830"/>
<evidence type="ECO:0000256" key="1">
    <source>
        <dbReference type="ARBA" id="ARBA00001974"/>
    </source>
</evidence>
<protein>
    <submittedName>
        <fullName evidence="10">Ferredoxin</fullName>
    </submittedName>
</protein>
<evidence type="ECO:0000256" key="3">
    <source>
        <dbReference type="ARBA" id="ARBA00022714"/>
    </source>
</evidence>
<dbReference type="Gene3D" id="2.40.30.10">
    <property type="entry name" value="Translation factors"/>
    <property type="match status" value="1"/>
</dbReference>
<dbReference type="InterPro" id="IPR001041">
    <property type="entry name" value="2Fe-2S_ferredoxin-type"/>
</dbReference>
<dbReference type="Gene3D" id="3.10.20.30">
    <property type="match status" value="1"/>
</dbReference>
<dbReference type="CDD" id="cd06185">
    <property type="entry name" value="PDR_like"/>
    <property type="match status" value="1"/>
</dbReference>
<dbReference type="InterPro" id="IPR017927">
    <property type="entry name" value="FAD-bd_FR_type"/>
</dbReference>
<evidence type="ECO:0000256" key="5">
    <source>
        <dbReference type="ARBA" id="ARBA00023002"/>
    </source>
</evidence>
<dbReference type="AlphaFoldDB" id="A0A0U3P991"/>
<dbReference type="PANTHER" id="PTHR47354:SF1">
    <property type="entry name" value="CARNITINE MONOOXYGENASE REDUCTASE SUBUNIT"/>
    <property type="match status" value="1"/>
</dbReference>